<accession>Q8VSZ4</accession>
<dbReference type="NCBIfam" id="TIGR04223">
    <property type="entry name" value="quorum_AgrD"/>
    <property type="match status" value="1"/>
</dbReference>
<protein>
    <submittedName>
        <fullName evidence="1 2">AgrD</fullName>
    </submittedName>
</protein>
<dbReference type="RefSeq" id="WP_080981463.1">
    <property type="nucleotide sequence ID" value="NZ_JACEVE010000083.1"/>
</dbReference>
<name>Q8VSZ4_9STAP</name>
<organism evidence="1">
    <name type="scientific">Staphylococcus caprae</name>
    <dbReference type="NCBI Taxonomy" id="29380"/>
    <lineage>
        <taxon>Bacteria</taxon>
        <taxon>Bacillati</taxon>
        <taxon>Bacillota</taxon>
        <taxon>Bacilli</taxon>
        <taxon>Bacillales</taxon>
        <taxon>Staphylococcaceae</taxon>
        <taxon>Staphylococcus</taxon>
    </lineage>
</organism>
<dbReference type="Proteomes" id="UP000274772">
    <property type="component" value="Chromosome"/>
</dbReference>
<dbReference type="EMBL" id="AP018586">
    <property type="protein sequence ID" value="BBD92022.1"/>
    <property type="molecule type" value="Genomic_DNA"/>
</dbReference>
<evidence type="ECO:0000313" key="1">
    <source>
        <dbReference type="EMBL" id="AAL65821.1"/>
    </source>
</evidence>
<keyword evidence="3" id="KW-1185">Reference proteome</keyword>
<evidence type="ECO:0000313" key="3">
    <source>
        <dbReference type="Proteomes" id="UP000274772"/>
    </source>
</evidence>
<dbReference type="EMBL" id="AF346718">
    <property type="protein sequence ID" value="AAL65821.1"/>
    <property type="molecule type" value="Genomic_DNA"/>
</dbReference>
<evidence type="ECO:0000313" key="2">
    <source>
        <dbReference type="EMBL" id="BBD92022.1"/>
    </source>
</evidence>
<dbReference type="Pfam" id="PF05931">
    <property type="entry name" value="AgrD"/>
    <property type="match status" value="1"/>
</dbReference>
<dbReference type="SMART" id="SM00794">
    <property type="entry name" value="AgrD"/>
    <property type="match status" value="1"/>
</dbReference>
<sequence length="49" mass="5951">MKMMQIFDLLFKVISFIFEKIGFLAGYRTCNTYFDEPEVPKELFETYQK</sequence>
<gene>
    <name evidence="1" type="primary">agrD</name>
    <name evidence="2" type="ORF">JMUB590_0926</name>
</gene>
<proteinExistence type="predicted"/>
<reference evidence="2 3" key="2">
    <citation type="submission" date="2018-05" db="EMBL/GenBank/DDBJ databases">
        <title>Complete genome sequencing of three human clinical isolates of Staphylococcus caprae reveals virulence factors similar to those of S. epidermidis and S. capitis.</title>
        <authorList>
            <person name="Watanabe S."/>
            <person name="Cui L."/>
        </authorList>
    </citation>
    <scope>NUCLEOTIDE SEQUENCE [LARGE SCALE GENOMIC DNA]</scope>
    <source>
        <strain evidence="2 3">JMUB590</strain>
    </source>
</reference>
<dbReference type="AlphaFoldDB" id="Q8VSZ4"/>
<dbReference type="InterPro" id="IPR009229">
    <property type="entry name" value="AgrD"/>
</dbReference>
<reference evidence="1" key="1">
    <citation type="journal article" date="2002" name="J. Bacteriol.">
        <title>High genetic variability of the agr locus in Staphylococcus species.</title>
        <authorList>
            <person name="Dufour P."/>
            <person name="Jarraud S."/>
            <person name="Vandenesch F."/>
            <person name="Greenland T."/>
            <person name="Novick R.P."/>
            <person name="Bes M."/>
            <person name="Etienne J."/>
            <person name="Lina G."/>
        </authorList>
    </citation>
    <scope>NUCLEOTIDE SEQUENCE</scope>
    <source>
        <strain evidence="1">N920271</strain>
    </source>
</reference>